<comment type="similarity">
    <text evidence="2">Belongs to the HSF family.</text>
</comment>
<dbReference type="PRINTS" id="PR00056">
    <property type="entry name" value="HSFDOMAIN"/>
</dbReference>
<dbReference type="VEuPathDB" id="MicrosporidiaDB:CWI36_0106p0040"/>
<evidence type="ECO:0000313" key="11">
    <source>
        <dbReference type="EMBL" id="TBU09662.1"/>
    </source>
</evidence>
<evidence type="ECO:0000313" key="13">
    <source>
        <dbReference type="Proteomes" id="UP000293045"/>
    </source>
</evidence>
<dbReference type="InterPro" id="IPR036388">
    <property type="entry name" value="WH-like_DNA-bd_sf"/>
</dbReference>
<dbReference type="STRING" id="148818.A0A4Q9LMN1"/>
<dbReference type="CDD" id="cd00156">
    <property type="entry name" value="REC"/>
    <property type="match status" value="1"/>
</dbReference>
<sequence>MFGDKKNYYKFKSDSVPSMHKPIAEFVDKLYNMVQDNLNEPYIRWNSDGKSFIIIHPPEFARCILENYFKHANLSSFVRQLNKYHFHKIKSSENIIEAFGSQVWEFRNPDFQKNRPDLLTRIKRKRSSNERSFRSYYDTGSNIVDQTSMMQDQILGTLKVITRYFQVIIEDLNEIKKFILHEKGLQPTIFANILLAEDNVTCSTYASVILKKIGCAVTIAESEDDIMEKLSGDKFDMVIFSLGLPNINSVVRSLRQYDNSTIIIAISEGLSKEECVSFLSLGINEILIKPYHHDALVQLINNYCNPKRRTGAVWKQYGISH</sequence>
<keyword evidence="12" id="KW-1185">Reference proteome</keyword>
<proteinExistence type="inferred from homology"/>
<evidence type="ECO:0000313" key="12">
    <source>
        <dbReference type="Proteomes" id="UP000291404"/>
    </source>
</evidence>
<comment type="caution">
    <text evidence="10">The sequence shown here is derived from an EMBL/GenBank/DDBJ whole genome shotgun (WGS) entry which is preliminary data.</text>
</comment>
<gene>
    <name evidence="10" type="ORF">CWI36_0106p0040</name>
    <name evidence="9" type="ORF">CWI36_0212p0010</name>
    <name evidence="11" type="ORF">CWI39_0052p0040</name>
</gene>
<dbReference type="SMART" id="SM00415">
    <property type="entry name" value="HSF"/>
    <property type="match status" value="1"/>
</dbReference>
<dbReference type="Gene3D" id="3.40.50.2300">
    <property type="match status" value="1"/>
</dbReference>
<dbReference type="PROSITE" id="PS00434">
    <property type="entry name" value="HSF_DOMAIN"/>
    <property type="match status" value="1"/>
</dbReference>
<keyword evidence="6" id="KW-0539">Nucleus</keyword>
<dbReference type="EMBL" id="PITI01000212">
    <property type="protein sequence ID" value="TBU07883.1"/>
    <property type="molecule type" value="Genomic_DNA"/>
</dbReference>
<dbReference type="GO" id="GO:0003700">
    <property type="term" value="F:DNA-binding transcription factor activity"/>
    <property type="evidence" value="ECO:0007669"/>
    <property type="project" value="InterPro"/>
</dbReference>
<name>A0A4Q9LMN1_9MICR</name>
<dbReference type="InterPro" id="IPR000232">
    <property type="entry name" value="HSF_DNA-bd"/>
</dbReference>
<dbReference type="InterPro" id="IPR036390">
    <property type="entry name" value="WH_DNA-bd_sf"/>
</dbReference>
<dbReference type="SMART" id="SM00448">
    <property type="entry name" value="REC"/>
    <property type="match status" value="1"/>
</dbReference>
<dbReference type="EMBL" id="PIXR01000052">
    <property type="protein sequence ID" value="TBU09662.1"/>
    <property type="molecule type" value="Genomic_DNA"/>
</dbReference>
<dbReference type="InterPro" id="IPR011006">
    <property type="entry name" value="CheY-like_superfamily"/>
</dbReference>
<evidence type="ECO:0000256" key="4">
    <source>
        <dbReference type="ARBA" id="ARBA00023125"/>
    </source>
</evidence>
<dbReference type="EMBL" id="PITI01000106">
    <property type="protein sequence ID" value="TBU08701.1"/>
    <property type="molecule type" value="Genomic_DNA"/>
</dbReference>
<dbReference type="GO" id="GO:0000160">
    <property type="term" value="P:phosphorelay signal transduction system"/>
    <property type="evidence" value="ECO:0007669"/>
    <property type="project" value="InterPro"/>
</dbReference>
<evidence type="ECO:0000259" key="8">
    <source>
        <dbReference type="PROSITE" id="PS50110"/>
    </source>
</evidence>
<evidence type="ECO:0000256" key="6">
    <source>
        <dbReference type="ARBA" id="ARBA00023242"/>
    </source>
</evidence>
<evidence type="ECO:0000256" key="1">
    <source>
        <dbReference type="ARBA" id="ARBA00004123"/>
    </source>
</evidence>
<dbReference type="PROSITE" id="PS50110">
    <property type="entry name" value="RESPONSE_REGULATORY"/>
    <property type="match status" value="1"/>
</dbReference>
<keyword evidence="3" id="KW-0805">Transcription regulation</keyword>
<evidence type="ECO:0000313" key="10">
    <source>
        <dbReference type="EMBL" id="TBU08701.1"/>
    </source>
</evidence>
<evidence type="ECO:0000256" key="7">
    <source>
        <dbReference type="PROSITE-ProRule" id="PRU00169"/>
    </source>
</evidence>
<evidence type="ECO:0000256" key="5">
    <source>
        <dbReference type="ARBA" id="ARBA00023163"/>
    </source>
</evidence>
<accession>A0A4Q9LMN1</accession>
<dbReference type="SUPFAM" id="SSF46785">
    <property type="entry name" value="Winged helix' DNA-binding domain"/>
    <property type="match status" value="1"/>
</dbReference>
<dbReference type="GO" id="GO:0005634">
    <property type="term" value="C:nucleus"/>
    <property type="evidence" value="ECO:0007669"/>
    <property type="project" value="UniProtKB-SubCell"/>
</dbReference>
<dbReference type="InterPro" id="IPR001789">
    <property type="entry name" value="Sig_transdc_resp-reg_receiver"/>
</dbReference>
<dbReference type="VEuPathDB" id="MicrosporidiaDB:CWI36_0212p0010"/>
<organism evidence="10 12">
    <name type="scientific">Hamiltosporidium magnivora</name>
    <dbReference type="NCBI Taxonomy" id="148818"/>
    <lineage>
        <taxon>Eukaryota</taxon>
        <taxon>Fungi</taxon>
        <taxon>Fungi incertae sedis</taxon>
        <taxon>Microsporidia</taxon>
        <taxon>Dubosqiidae</taxon>
        <taxon>Hamiltosporidium</taxon>
    </lineage>
</organism>
<protein>
    <submittedName>
        <fullName evidence="10">Heat stress transcription factor</fullName>
    </submittedName>
</protein>
<dbReference type="Pfam" id="PF00072">
    <property type="entry name" value="Response_reg"/>
    <property type="match status" value="1"/>
</dbReference>
<comment type="caution">
    <text evidence="7">Lacks conserved residue(s) required for the propagation of feature annotation.</text>
</comment>
<evidence type="ECO:0000313" key="9">
    <source>
        <dbReference type="EMBL" id="TBU07883.1"/>
    </source>
</evidence>
<dbReference type="Proteomes" id="UP000293045">
    <property type="component" value="Unassembled WGS sequence"/>
</dbReference>
<dbReference type="VEuPathDB" id="MicrosporidiaDB:CWI39_0052p0040"/>
<keyword evidence="5" id="KW-0804">Transcription</keyword>
<dbReference type="PANTHER" id="PTHR10015:SF427">
    <property type="entry name" value="HEAT SHOCK FACTOR PROTEIN"/>
    <property type="match status" value="1"/>
</dbReference>
<reference evidence="12 13" key="1">
    <citation type="submission" date="2017-12" db="EMBL/GenBank/DDBJ databases">
        <authorList>
            <person name="Pombert J.-F."/>
            <person name="Haag K.L."/>
            <person name="Ebert D."/>
        </authorList>
    </citation>
    <scope>NUCLEOTIDE SEQUENCE [LARGE SCALE GENOMIC DNA]</scope>
    <source>
        <strain evidence="10">BE-OM-2</strain>
        <strain evidence="11">IL-BN-2</strain>
    </source>
</reference>
<keyword evidence="4" id="KW-0238">DNA-binding</keyword>
<dbReference type="GO" id="GO:0043565">
    <property type="term" value="F:sequence-specific DNA binding"/>
    <property type="evidence" value="ECO:0007669"/>
    <property type="project" value="InterPro"/>
</dbReference>
<evidence type="ECO:0000256" key="2">
    <source>
        <dbReference type="ARBA" id="ARBA00006403"/>
    </source>
</evidence>
<dbReference type="PANTHER" id="PTHR10015">
    <property type="entry name" value="HEAT SHOCK TRANSCRIPTION FACTOR"/>
    <property type="match status" value="1"/>
</dbReference>
<dbReference type="SUPFAM" id="SSF52172">
    <property type="entry name" value="CheY-like"/>
    <property type="match status" value="1"/>
</dbReference>
<dbReference type="FunFam" id="1.10.10.10:FF:000027">
    <property type="entry name" value="Heat shock transcription factor 1"/>
    <property type="match status" value="1"/>
</dbReference>
<dbReference type="Pfam" id="PF00447">
    <property type="entry name" value="HSF_DNA-bind"/>
    <property type="match status" value="1"/>
</dbReference>
<dbReference type="Gene3D" id="1.10.10.10">
    <property type="entry name" value="Winged helix-like DNA-binding domain superfamily/Winged helix DNA-binding domain"/>
    <property type="match status" value="1"/>
</dbReference>
<feature type="domain" description="Response regulatory" evidence="8">
    <location>
        <begin position="192"/>
        <end position="304"/>
    </location>
</feature>
<comment type="subcellular location">
    <subcellularLocation>
        <location evidence="1">Nucleus</location>
    </subcellularLocation>
</comment>
<evidence type="ECO:0000256" key="3">
    <source>
        <dbReference type="ARBA" id="ARBA00023015"/>
    </source>
</evidence>
<dbReference type="AlphaFoldDB" id="A0A4Q9LMN1"/>
<dbReference type="Proteomes" id="UP000291404">
    <property type="component" value="Unassembled WGS sequence"/>
</dbReference>